<dbReference type="AlphaFoldDB" id="A0A9W8GW92"/>
<feature type="compositionally biased region" description="Polar residues" evidence="1">
    <location>
        <begin position="115"/>
        <end position="130"/>
    </location>
</feature>
<evidence type="ECO:0000256" key="1">
    <source>
        <dbReference type="SAM" id="MobiDB-lite"/>
    </source>
</evidence>
<sequence>MSLFRNSSAQSTLIDSQFRRGGASAPSIAATRSTEADFASVSGAPADPTYYDVLKCHGEFSTPSVFFSRQLKAAHGGSSMYPWAAQSTDVLASSVVGSSMDGKHRLRRPVASGNGDLTSHGGSAVSSSAFPQGHSDGSLPSSVFRLPTSRGERSSSAEPWALTGMTSGGRALRKANQVKMSVFDRKVTLV</sequence>
<dbReference type="Proteomes" id="UP001140011">
    <property type="component" value="Unassembled WGS sequence"/>
</dbReference>
<proteinExistence type="predicted"/>
<dbReference type="OrthoDB" id="5590884at2759"/>
<reference evidence="2" key="1">
    <citation type="submission" date="2022-07" db="EMBL/GenBank/DDBJ databases">
        <title>Phylogenomic reconstructions and comparative analyses of Kickxellomycotina fungi.</title>
        <authorList>
            <person name="Reynolds N.K."/>
            <person name="Stajich J.E."/>
            <person name="Barry K."/>
            <person name="Grigoriev I.V."/>
            <person name="Crous P."/>
            <person name="Smith M.E."/>
        </authorList>
    </citation>
    <scope>NUCLEOTIDE SEQUENCE</scope>
    <source>
        <strain evidence="2">BCRC 34297</strain>
    </source>
</reference>
<feature type="region of interest" description="Disordered" evidence="1">
    <location>
        <begin position="102"/>
        <end position="141"/>
    </location>
</feature>
<comment type="caution">
    <text evidence="2">The sequence shown here is derived from an EMBL/GenBank/DDBJ whole genome shotgun (WGS) entry which is preliminary data.</text>
</comment>
<keyword evidence="3" id="KW-1185">Reference proteome</keyword>
<dbReference type="EMBL" id="JANBUH010000179">
    <property type="protein sequence ID" value="KAJ2753570.1"/>
    <property type="molecule type" value="Genomic_DNA"/>
</dbReference>
<evidence type="ECO:0000313" key="3">
    <source>
        <dbReference type="Proteomes" id="UP001140011"/>
    </source>
</evidence>
<evidence type="ECO:0000313" key="2">
    <source>
        <dbReference type="EMBL" id="KAJ2753570.1"/>
    </source>
</evidence>
<accession>A0A9W8GW92</accession>
<gene>
    <name evidence="2" type="ORF">GGI19_003036</name>
</gene>
<name>A0A9W8GW92_9FUNG</name>
<protein>
    <submittedName>
        <fullName evidence="2">Uncharacterized protein</fullName>
    </submittedName>
</protein>
<organism evidence="2 3">
    <name type="scientific">Coemansia pectinata</name>
    <dbReference type="NCBI Taxonomy" id="1052879"/>
    <lineage>
        <taxon>Eukaryota</taxon>
        <taxon>Fungi</taxon>
        <taxon>Fungi incertae sedis</taxon>
        <taxon>Zoopagomycota</taxon>
        <taxon>Kickxellomycotina</taxon>
        <taxon>Kickxellomycetes</taxon>
        <taxon>Kickxellales</taxon>
        <taxon>Kickxellaceae</taxon>
        <taxon>Coemansia</taxon>
    </lineage>
</organism>